<keyword evidence="4" id="KW-1185">Reference proteome</keyword>
<dbReference type="Pfam" id="PF01764">
    <property type="entry name" value="Lipase_3"/>
    <property type="match status" value="1"/>
</dbReference>
<dbReference type="GO" id="GO:0006629">
    <property type="term" value="P:lipid metabolic process"/>
    <property type="evidence" value="ECO:0007669"/>
    <property type="project" value="InterPro"/>
</dbReference>
<accession>E3LUP6</accession>
<proteinExistence type="predicted"/>
<dbReference type="InterPro" id="IPR029058">
    <property type="entry name" value="AB_hydrolase_fold"/>
</dbReference>
<organism evidence="4">
    <name type="scientific">Caenorhabditis remanei</name>
    <name type="common">Caenorhabditis vulgaris</name>
    <dbReference type="NCBI Taxonomy" id="31234"/>
    <lineage>
        <taxon>Eukaryota</taxon>
        <taxon>Metazoa</taxon>
        <taxon>Ecdysozoa</taxon>
        <taxon>Nematoda</taxon>
        <taxon>Chromadorea</taxon>
        <taxon>Rhabditida</taxon>
        <taxon>Rhabditina</taxon>
        <taxon>Rhabditomorpha</taxon>
        <taxon>Rhabditoidea</taxon>
        <taxon>Rhabditidae</taxon>
        <taxon>Peloderinae</taxon>
        <taxon>Caenorhabditis</taxon>
    </lineage>
</organism>
<dbReference type="PANTHER" id="PTHR45908">
    <property type="entry name" value="PROTEIN CBG11750-RELATED"/>
    <property type="match status" value="1"/>
</dbReference>
<dbReference type="STRING" id="31234.E3LUP6"/>
<evidence type="ECO:0000313" key="3">
    <source>
        <dbReference type="EMBL" id="EFP10849.1"/>
    </source>
</evidence>
<dbReference type="InterPro" id="IPR002921">
    <property type="entry name" value="Fungal_lipase-type"/>
</dbReference>
<gene>
    <name evidence="3" type="ORF">CRE_30863</name>
</gene>
<dbReference type="EMBL" id="DS268415">
    <property type="protein sequence ID" value="EFP10849.1"/>
    <property type="molecule type" value="Genomic_DNA"/>
</dbReference>
<keyword evidence="1" id="KW-0732">Signal</keyword>
<dbReference type="Proteomes" id="UP000008281">
    <property type="component" value="Unassembled WGS sequence"/>
</dbReference>
<dbReference type="eggNOG" id="KOG4569">
    <property type="taxonomic scope" value="Eukaryota"/>
</dbReference>
<evidence type="ECO:0000259" key="2">
    <source>
        <dbReference type="Pfam" id="PF01764"/>
    </source>
</evidence>
<evidence type="ECO:0000313" key="4">
    <source>
        <dbReference type="Proteomes" id="UP000008281"/>
    </source>
</evidence>
<dbReference type="InParanoid" id="E3LUP6"/>
<feature type="domain" description="Fungal lipase-type" evidence="2">
    <location>
        <begin position="170"/>
        <end position="311"/>
    </location>
</feature>
<sequence length="390" mass="43809">MKHREALALVTFGLLAVSISEAGNVLVCRDIKDCNTCADSYIHILGFKEDCRWCLETNTCGGPISCPMGKPVIQKDPFKCPTPVSFCLNQYDSTFLNFQYKPTAGKRYTDALGRSLFAISTAVRDRNVSDCLRSVRPDITFSRTYEVECDGSGNLCKGIIAKSEEAKALYVAYKGSTAGKQVFAEMLHGLTAQLGAWEKFESQDAGVINYFHTAFYRLFIDSGMEDDLMDLMKKHKNYRIWLTGHSLGGSLASMTALHLVKKKAVDKNRVRLITFGEPRTGNIAYAKEIEENVPFRYRVIKRGDPVPNMPAPLNPAVLTAAQYNRQAMHYRYLVHYDNNMAKGDEFNVCSVADDLGCRNTALSNLADHTSYFQIDQDDFIRNHCPRHELI</sequence>
<evidence type="ECO:0000256" key="1">
    <source>
        <dbReference type="SAM" id="SignalP"/>
    </source>
</evidence>
<dbReference type="OrthoDB" id="426718at2759"/>
<dbReference type="OMA" id="PFRYRVI"/>
<dbReference type="Gene3D" id="3.40.50.1820">
    <property type="entry name" value="alpha/beta hydrolase"/>
    <property type="match status" value="1"/>
</dbReference>
<dbReference type="PANTHER" id="PTHR45908:SF15">
    <property type="entry name" value="FUNGAL LIPASE-LIKE DOMAIN-CONTAINING PROTEIN"/>
    <property type="match status" value="1"/>
</dbReference>
<dbReference type="AlphaFoldDB" id="E3LUP6"/>
<name>E3LUP6_CAERE</name>
<dbReference type="CDD" id="cd00519">
    <property type="entry name" value="Lipase_3"/>
    <property type="match status" value="1"/>
</dbReference>
<feature type="signal peptide" evidence="1">
    <location>
        <begin position="1"/>
        <end position="22"/>
    </location>
</feature>
<dbReference type="SUPFAM" id="SSF53474">
    <property type="entry name" value="alpha/beta-Hydrolases"/>
    <property type="match status" value="1"/>
</dbReference>
<dbReference type="FunCoup" id="E3LUP6">
    <property type="interactions" value="17"/>
</dbReference>
<protein>
    <recommendedName>
        <fullName evidence="2">Fungal lipase-type domain-containing protein</fullName>
    </recommendedName>
</protein>
<feature type="chain" id="PRO_5003175526" description="Fungal lipase-type domain-containing protein" evidence="1">
    <location>
        <begin position="23"/>
        <end position="390"/>
    </location>
</feature>
<reference evidence="3" key="1">
    <citation type="submission" date="2007-07" db="EMBL/GenBank/DDBJ databases">
        <title>PCAP assembly of the Caenorhabditis remanei genome.</title>
        <authorList>
            <consortium name="The Caenorhabditis remanei Sequencing Consortium"/>
            <person name="Wilson R.K."/>
        </authorList>
    </citation>
    <scope>NUCLEOTIDE SEQUENCE [LARGE SCALE GENOMIC DNA]</scope>
    <source>
        <strain evidence="3">PB4641</strain>
    </source>
</reference>
<dbReference type="HOGENOM" id="CLU_032957_0_0_1"/>